<dbReference type="RefSeq" id="WP_056130238.1">
    <property type="nucleotide sequence ID" value="NZ_JACBYE010000017.1"/>
</dbReference>
<sequence>MIHLTPEQHVFVTERHLATLTTLRADGSPHVVPVGFTWDPDAGVVRIITSGTTVKAKNAGRPAADGRPSRAVVCQVEGGRWITLEGPASVLTEPEEVLEAEQRYARRYKVPRENPARVVVVITPDRVMSSSYMAR</sequence>
<dbReference type="PANTHER" id="PTHR35176">
    <property type="entry name" value="HEME OXYGENASE HI_0854-RELATED"/>
    <property type="match status" value="1"/>
</dbReference>
<dbReference type="InterPro" id="IPR011576">
    <property type="entry name" value="Pyridox_Oxase_N"/>
</dbReference>
<feature type="domain" description="Pyridoxamine 5'-phosphate oxidase N-terminal" evidence="2">
    <location>
        <begin position="4"/>
        <end position="127"/>
    </location>
</feature>
<organism evidence="3 4">
    <name type="scientific">Sanguibacter inulinus</name>
    <dbReference type="NCBI Taxonomy" id="60922"/>
    <lineage>
        <taxon>Bacteria</taxon>
        <taxon>Bacillati</taxon>
        <taxon>Actinomycetota</taxon>
        <taxon>Actinomycetes</taxon>
        <taxon>Micrococcales</taxon>
        <taxon>Sanguibacteraceae</taxon>
        <taxon>Sanguibacter</taxon>
    </lineage>
</organism>
<dbReference type="Proteomes" id="UP000561011">
    <property type="component" value="Unassembled WGS sequence"/>
</dbReference>
<dbReference type="PANTHER" id="PTHR35176:SF1">
    <property type="entry name" value="F420H(2)-DEPENDENT BILIVERDIN REDUCTASE"/>
    <property type="match status" value="1"/>
</dbReference>
<dbReference type="GO" id="GO:0016627">
    <property type="term" value="F:oxidoreductase activity, acting on the CH-CH group of donors"/>
    <property type="evidence" value="ECO:0007669"/>
    <property type="project" value="TreeGrafter"/>
</dbReference>
<dbReference type="EMBL" id="JACBYE010000017">
    <property type="protein sequence ID" value="NYS93632.1"/>
    <property type="molecule type" value="Genomic_DNA"/>
</dbReference>
<protein>
    <submittedName>
        <fullName evidence="3">PPOX class F420-dependent oxidoreductase</fullName>
    </submittedName>
</protein>
<dbReference type="AlphaFoldDB" id="A0A853EVD6"/>
<dbReference type="Pfam" id="PF01243">
    <property type="entry name" value="PNPOx_N"/>
    <property type="match status" value="1"/>
</dbReference>
<evidence type="ECO:0000313" key="3">
    <source>
        <dbReference type="EMBL" id="NYS93632.1"/>
    </source>
</evidence>
<keyword evidence="1" id="KW-0560">Oxidoreductase</keyword>
<evidence type="ECO:0000256" key="1">
    <source>
        <dbReference type="ARBA" id="ARBA00023002"/>
    </source>
</evidence>
<dbReference type="NCBIfam" id="TIGR03618">
    <property type="entry name" value="Rv1155_F420"/>
    <property type="match status" value="1"/>
</dbReference>
<dbReference type="SUPFAM" id="SSF50475">
    <property type="entry name" value="FMN-binding split barrel"/>
    <property type="match status" value="1"/>
</dbReference>
<comment type="caution">
    <text evidence="3">The sequence shown here is derived from an EMBL/GenBank/DDBJ whole genome shotgun (WGS) entry which is preliminary data.</text>
</comment>
<dbReference type="GO" id="GO:0070967">
    <property type="term" value="F:coenzyme F420 binding"/>
    <property type="evidence" value="ECO:0007669"/>
    <property type="project" value="TreeGrafter"/>
</dbReference>
<gene>
    <name evidence="3" type="ORF">HZZ10_08865</name>
</gene>
<dbReference type="InterPro" id="IPR052019">
    <property type="entry name" value="F420H2_bilvrd_red/Heme_oxyg"/>
</dbReference>
<keyword evidence="4" id="KW-1185">Reference proteome</keyword>
<proteinExistence type="predicted"/>
<evidence type="ECO:0000313" key="4">
    <source>
        <dbReference type="Proteomes" id="UP000561011"/>
    </source>
</evidence>
<dbReference type="GO" id="GO:0005829">
    <property type="term" value="C:cytosol"/>
    <property type="evidence" value="ECO:0007669"/>
    <property type="project" value="TreeGrafter"/>
</dbReference>
<dbReference type="InterPro" id="IPR012349">
    <property type="entry name" value="Split_barrel_FMN-bd"/>
</dbReference>
<dbReference type="InterPro" id="IPR019920">
    <property type="entry name" value="F420-binding_dom_put"/>
</dbReference>
<evidence type="ECO:0000259" key="2">
    <source>
        <dbReference type="Pfam" id="PF01243"/>
    </source>
</evidence>
<reference evidence="3 4" key="1">
    <citation type="submission" date="2020-07" db="EMBL/GenBank/DDBJ databases">
        <title>MOT database genomes.</title>
        <authorList>
            <person name="Joseph S."/>
            <person name="Aduse-Opoku J."/>
            <person name="Hashim A."/>
            <person name="Wade W."/>
            <person name="Curtis M."/>
        </authorList>
    </citation>
    <scope>NUCLEOTIDE SEQUENCE [LARGE SCALE GENOMIC DNA]</scope>
    <source>
        <strain evidence="3 4">DSM 100099</strain>
    </source>
</reference>
<dbReference type="Gene3D" id="2.30.110.10">
    <property type="entry name" value="Electron Transport, Fmn-binding Protein, Chain A"/>
    <property type="match status" value="1"/>
</dbReference>
<name>A0A853EVD6_9MICO</name>
<accession>A0A853EVD6</accession>